<organism evidence="1 2">
    <name type="scientific">Actinomadura chokoriensis</name>
    <dbReference type="NCBI Taxonomy" id="454156"/>
    <lineage>
        <taxon>Bacteria</taxon>
        <taxon>Bacillati</taxon>
        <taxon>Actinomycetota</taxon>
        <taxon>Actinomycetes</taxon>
        <taxon>Streptosporangiales</taxon>
        <taxon>Thermomonosporaceae</taxon>
        <taxon>Actinomadura</taxon>
    </lineage>
</organism>
<reference evidence="1 2" key="1">
    <citation type="submission" date="2023-11" db="EMBL/GenBank/DDBJ databases">
        <title>Actinomadura monticuli sp. nov., isolated from volcanic ash.</title>
        <authorList>
            <person name="Lee S.D."/>
            <person name="Yang H."/>
            <person name="Kim I.S."/>
        </authorList>
    </citation>
    <scope>NUCLEOTIDE SEQUENCE [LARGE SCALE GENOMIC DNA]</scope>
    <source>
        <strain evidence="1 2">DSM 45346</strain>
    </source>
</reference>
<dbReference type="Proteomes" id="UP001569904">
    <property type="component" value="Unassembled WGS sequence"/>
</dbReference>
<name>A0ABV4QW09_9ACTN</name>
<gene>
    <name evidence="1" type="ORF">SM436_11595</name>
</gene>
<sequence length="195" mass="21329">MTRPGVILYGPPTSGKDTVTAELARQDDRYTLLPKLKVGTGRSTGYRSVTSDDLDELRAAGRLVVQTHRYGNVYAVDRDDIAALVEAGKVPVVHMGNLADLQRLRAAVPLDWTAVLLWIPRTVCADRAKHRGDVDTPNRLQAWDETRSDLKAADTPVFNLVIHTDQADPAKTARRILEAVHTGPGQPAPVPPDLE</sequence>
<dbReference type="RefSeq" id="WP_371940719.1">
    <property type="nucleotide sequence ID" value="NZ_JAXCEH010000005.1"/>
</dbReference>
<dbReference type="SUPFAM" id="SSF52540">
    <property type="entry name" value="P-loop containing nucleoside triphosphate hydrolases"/>
    <property type="match status" value="1"/>
</dbReference>
<evidence type="ECO:0000313" key="1">
    <source>
        <dbReference type="EMBL" id="MFA1554329.1"/>
    </source>
</evidence>
<accession>A0ABV4QW09</accession>
<proteinExistence type="predicted"/>
<dbReference type="InterPro" id="IPR027417">
    <property type="entry name" value="P-loop_NTPase"/>
</dbReference>
<keyword evidence="1" id="KW-0808">Transferase</keyword>
<dbReference type="Gene3D" id="3.40.50.300">
    <property type="entry name" value="P-loop containing nucleotide triphosphate hydrolases"/>
    <property type="match status" value="1"/>
</dbReference>
<keyword evidence="1" id="KW-0418">Kinase</keyword>
<comment type="caution">
    <text evidence="1">The sequence shown here is derived from an EMBL/GenBank/DDBJ whole genome shotgun (WGS) entry which is preliminary data.</text>
</comment>
<protein>
    <submittedName>
        <fullName evidence="1">Guanylate kinase</fullName>
    </submittedName>
</protein>
<keyword evidence="2" id="KW-1185">Reference proteome</keyword>
<evidence type="ECO:0000313" key="2">
    <source>
        <dbReference type="Proteomes" id="UP001569904"/>
    </source>
</evidence>
<dbReference type="EMBL" id="JAXCEH010000005">
    <property type="protein sequence ID" value="MFA1554329.1"/>
    <property type="molecule type" value="Genomic_DNA"/>
</dbReference>
<dbReference type="GO" id="GO:0016301">
    <property type="term" value="F:kinase activity"/>
    <property type="evidence" value="ECO:0007669"/>
    <property type="project" value="UniProtKB-KW"/>
</dbReference>